<accession>A0A2B0LWS9</accession>
<protein>
    <recommendedName>
        <fullName evidence="9">CDP-glycerol glycerophosphotransferase family protein</fullName>
    </recommendedName>
</protein>
<evidence type="ECO:0000256" key="3">
    <source>
        <dbReference type="ARBA" id="ARBA00022475"/>
    </source>
</evidence>
<comment type="subcellular location">
    <subcellularLocation>
        <location evidence="1">Cell membrane</location>
        <topology evidence="1">Peripheral membrane protein</topology>
    </subcellularLocation>
</comment>
<dbReference type="InterPro" id="IPR051612">
    <property type="entry name" value="Teichoic_Acid_Biosynth"/>
</dbReference>
<proteinExistence type="inferred from homology"/>
<evidence type="ECO:0000256" key="2">
    <source>
        <dbReference type="ARBA" id="ARBA00010488"/>
    </source>
</evidence>
<sequence>MNLLSFLWEHKEKVVCSLNSITCNNKFNIKMRLDFNDENHGNDEATYTSKLVLIHRKTKKELAYPLKQERSSDVLDLTGDINISNLFKTISYGIWDAYLLLESKQSKKKYRIKNLTTETPELIGFKGCVISPYATVKENLSFKCEAADGVSKIETCHFDEEGQLCLEGYAFVPGLDIIPNVHTKKQIVIRTEEDNKEYYLPCKNVTRKDVTQAYGVLKQNYNGSGFSLTIDLLGDLESIEGQAFKVFIDLEFKTNTGEIVKKSIPIKGDNEIINHPSNGEFFKTDKGVRTLSLKIEAGSNDLLMYINNFDVHAEAKVIYAENDRIDIHGDIVFNEDDCSSLDGKHSLMIKKRFVGVHVQLPIEIKNSKFVCSIDLKKMALEDELREGIWDLYVQINRKNYRLATRLDEISDKQKCIVFPQQLVTSSINKVLVIKPYYTLHDEVSILIRNYIFYKNIQDVFISPKEMRLIGKINIMRPNDEVPEHVKGRIRIKGPNGNLYELPLLWNLRKAEKSLVEFDFEAVSDPMYKDLPQTYKEIAKNIRFDSIECEIEFENYISKFALNVNPEKVHVNTTSHSNRKSFIKNLIEKNKETVYRVLNKVLPVSKKTVVFQSYYGNSYACNPKAIYEEMINQNRDMKAVWVIKNLETEIIGNPIKVQPYSIKYYYYMAIAKYFVNNGNFPDFYEKRSGAIHLQTWHGTPLKRLGLDIDPNSPAYAENTSPELIRRNERWDYLIGPNTYTSKILQRAYNFKKNVLEVGYPRNDMFYSQNNTDRINEIKKLLNISPDKKVILYAPTWRDYEKRHEPYTFRFDLDKFQQEFGDEYVLLLRLHYFDAARMHITGYEKFVYNVTYYNDIQDLYLISDVLITDYSSVMFDYANLNRPMIFFTYDLLRYGSQIRGFYIDFKNEAPGPLVQNENQLFKALHQIDTVQKKYESKYQKFREKFCHLEDGKASNRTIDAVFEEIS</sequence>
<dbReference type="InterPro" id="IPR043148">
    <property type="entry name" value="TagF_C"/>
</dbReference>
<dbReference type="RefSeq" id="WP_098491411.1">
    <property type="nucleotide sequence ID" value="NZ_NUWN01000054.1"/>
</dbReference>
<dbReference type="Gene3D" id="3.40.50.11820">
    <property type="match status" value="1"/>
</dbReference>
<gene>
    <name evidence="7" type="ORF">COI93_14635</name>
</gene>
<comment type="similarity">
    <text evidence="2">Belongs to the CDP-glycerol glycerophosphotransferase family.</text>
</comment>
<dbReference type="GO" id="GO:0047355">
    <property type="term" value="F:CDP-glycerol glycerophosphotransferase activity"/>
    <property type="evidence" value="ECO:0007669"/>
    <property type="project" value="InterPro"/>
</dbReference>
<evidence type="ECO:0000313" key="7">
    <source>
        <dbReference type="EMBL" id="PFK38388.1"/>
    </source>
</evidence>
<name>A0A2B0LWS9_BACCE</name>
<evidence type="ECO:0000256" key="1">
    <source>
        <dbReference type="ARBA" id="ARBA00004202"/>
    </source>
</evidence>
<keyword evidence="6" id="KW-0472">Membrane</keyword>
<dbReference type="SUPFAM" id="SSF53756">
    <property type="entry name" value="UDP-Glycosyltransferase/glycogen phosphorylase"/>
    <property type="match status" value="1"/>
</dbReference>
<evidence type="ECO:0008006" key="9">
    <source>
        <dbReference type="Google" id="ProtNLM"/>
    </source>
</evidence>
<dbReference type="Gene3D" id="3.40.50.12580">
    <property type="match status" value="1"/>
</dbReference>
<dbReference type="GO" id="GO:0019350">
    <property type="term" value="P:teichoic acid biosynthetic process"/>
    <property type="evidence" value="ECO:0007669"/>
    <property type="project" value="UniProtKB-KW"/>
</dbReference>
<dbReference type="InterPro" id="IPR007554">
    <property type="entry name" value="Glycerophosphate_synth"/>
</dbReference>
<reference evidence="7 8" key="1">
    <citation type="submission" date="2017-09" db="EMBL/GenBank/DDBJ databases">
        <title>Large-scale bioinformatics analysis of Bacillus genomes uncovers conserved roles of natural products in bacterial physiology.</title>
        <authorList>
            <consortium name="Agbiome Team Llc"/>
            <person name="Bleich R.M."/>
            <person name="Grubbs K.J."/>
            <person name="Santa Maria K.C."/>
            <person name="Allen S.E."/>
            <person name="Farag S."/>
            <person name="Shank E.A."/>
            <person name="Bowers A."/>
        </authorList>
    </citation>
    <scope>NUCLEOTIDE SEQUENCE [LARGE SCALE GENOMIC DNA]</scope>
    <source>
        <strain evidence="7 8">AFS083043</strain>
    </source>
</reference>
<keyword evidence="4" id="KW-0808">Transferase</keyword>
<dbReference type="Proteomes" id="UP000242656">
    <property type="component" value="Unassembled WGS sequence"/>
</dbReference>
<dbReference type="PANTHER" id="PTHR37316:SF3">
    <property type="entry name" value="TEICHOIC ACID GLYCEROL-PHOSPHATE TRANSFERASE"/>
    <property type="match status" value="1"/>
</dbReference>
<dbReference type="AlphaFoldDB" id="A0A2B0LWS9"/>
<evidence type="ECO:0000256" key="4">
    <source>
        <dbReference type="ARBA" id="ARBA00022679"/>
    </source>
</evidence>
<dbReference type="PANTHER" id="PTHR37316">
    <property type="entry name" value="TEICHOIC ACID GLYCEROL-PHOSPHATE PRIMASE"/>
    <property type="match status" value="1"/>
</dbReference>
<keyword evidence="3" id="KW-1003">Cell membrane</keyword>
<evidence type="ECO:0000256" key="5">
    <source>
        <dbReference type="ARBA" id="ARBA00022944"/>
    </source>
</evidence>
<evidence type="ECO:0000256" key="6">
    <source>
        <dbReference type="ARBA" id="ARBA00023136"/>
    </source>
</evidence>
<dbReference type="InterPro" id="IPR043149">
    <property type="entry name" value="TagF_N"/>
</dbReference>
<organism evidence="7 8">
    <name type="scientific">Bacillus cereus</name>
    <dbReference type="NCBI Taxonomy" id="1396"/>
    <lineage>
        <taxon>Bacteria</taxon>
        <taxon>Bacillati</taxon>
        <taxon>Bacillota</taxon>
        <taxon>Bacilli</taxon>
        <taxon>Bacillales</taxon>
        <taxon>Bacillaceae</taxon>
        <taxon>Bacillus</taxon>
        <taxon>Bacillus cereus group</taxon>
    </lineage>
</organism>
<dbReference type="GO" id="GO:0005886">
    <property type="term" value="C:plasma membrane"/>
    <property type="evidence" value="ECO:0007669"/>
    <property type="project" value="UniProtKB-SubCell"/>
</dbReference>
<dbReference type="Pfam" id="PF04464">
    <property type="entry name" value="Glyphos_transf"/>
    <property type="match status" value="1"/>
</dbReference>
<keyword evidence="5" id="KW-0777">Teichoic acid biosynthesis</keyword>
<comment type="caution">
    <text evidence="7">The sequence shown here is derived from an EMBL/GenBank/DDBJ whole genome shotgun (WGS) entry which is preliminary data.</text>
</comment>
<evidence type="ECO:0000313" key="8">
    <source>
        <dbReference type="Proteomes" id="UP000242656"/>
    </source>
</evidence>
<dbReference type="EMBL" id="NUWN01000054">
    <property type="protein sequence ID" value="PFK38388.1"/>
    <property type="molecule type" value="Genomic_DNA"/>
</dbReference>